<dbReference type="AlphaFoldDB" id="A0A1G8UBE0"/>
<name>A0A1G8UBE0_9ACTN</name>
<evidence type="ECO:0000313" key="2">
    <source>
        <dbReference type="Proteomes" id="UP000199155"/>
    </source>
</evidence>
<accession>A0A1G8UBE0</accession>
<dbReference type="EMBL" id="FNFF01000001">
    <property type="protein sequence ID" value="SDJ51053.1"/>
    <property type="molecule type" value="Genomic_DNA"/>
</dbReference>
<protein>
    <submittedName>
        <fullName evidence="1">Uncharacterized protein</fullName>
    </submittedName>
</protein>
<organism evidence="1 2">
    <name type="scientific">Streptomyces indicus</name>
    <dbReference type="NCBI Taxonomy" id="417292"/>
    <lineage>
        <taxon>Bacteria</taxon>
        <taxon>Bacillati</taxon>
        <taxon>Actinomycetota</taxon>
        <taxon>Actinomycetes</taxon>
        <taxon>Kitasatosporales</taxon>
        <taxon>Streptomycetaceae</taxon>
        <taxon>Streptomyces</taxon>
    </lineage>
</organism>
<dbReference type="RefSeq" id="WP_093607160.1">
    <property type="nucleotide sequence ID" value="NZ_FNFF01000001.1"/>
</dbReference>
<dbReference type="Proteomes" id="UP000199155">
    <property type="component" value="Unassembled WGS sequence"/>
</dbReference>
<reference evidence="1 2" key="1">
    <citation type="submission" date="2016-10" db="EMBL/GenBank/DDBJ databases">
        <authorList>
            <person name="de Groot N.N."/>
        </authorList>
    </citation>
    <scope>NUCLEOTIDE SEQUENCE [LARGE SCALE GENOMIC DNA]</scope>
    <source>
        <strain evidence="1 2">CGMCC 4.5727</strain>
    </source>
</reference>
<sequence length="193" mass="20648">MDRVPPLWFRLPPGYLQFDQKELMPLREMDPELADTLGGILENGTFYSALGLHRSGPGDAVTTSLFALQAVRTAVRNPQIAAARALLVRQEWPHWTADTFELRTVAGAVPAGFTAGLLQCGGDAAVTVCQAACSFLIPGTPCLVTATLTSSDLTQAEVCTEILGAIASTFSLDEPNRPPAVRQPKSRLAELLT</sequence>
<evidence type="ECO:0000313" key="1">
    <source>
        <dbReference type="EMBL" id="SDJ51053.1"/>
    </source>
</evidence>
<keyword evidence="2" id="KW-1185">Reference proteome</keyword>
<gene>
    <name evidence="1" type="ORF">SAMN05421806_101748</name>
</gene>
<proteinExistence type="predicted"/>
<dbReference type="STRING" id="417292.SAMN05421806_101748"/>